<feature type="compositionally biased region" description="Polar residues" evidence="1">
    <location>
        <begin position="83"/>
        <end position="100"/>
    </location>
</feature>
<name>A0AAV9WN63_9PEZI</name>
<reference evidence="2 3" key="1">
    <citation type="submission" date="2023-08" db="EMBL/GenBank/DDBJ databases">
        <authorList>
            <person name="Palmer J.M."/>
        </authorList>
    </citation>
    <scope>NUCLEOTIDE SEQUENCE [LARGE SCALE GENOMIC DNA]</scope>
    <source>
        <strain evidence="2 3">TWF481</strain>
    </source>
</reference>
<dbReference type="Proteomes" id="UP001370758">
    <property type="component" value="Unassembled WGS sequence"/>
</dbReference>
<evidence type="ECO:0000256" key="1">
    <source>
        <dbReference type="SAM" id="MobiDB-lite"/>
    </source>
</evidence>
<protein>
    <submittedName>
        <fullName evidence="2">Uncharacterized protein</fullName>
    </submittedName>
</protein>
<dbReference type="EMBL" id="JAVHJL010000001">
    <property type="protein sequence ID" value="KAK6511732.1"/>
    <property type="molecule type" value="Genomic_DNA"/>
</dbReference>
<comment type="caution">
    <text evidence="2">The sequence shown here is derived from an EMBL/GenBank/DDBJ whole genome shotgun (WGS) entry which is preliminary data.</text>
</comment>
<accession>A0AAV9WN63</accession>
<feature type="region of interest" description="Disordered" evidence="1">
    <location>
        <begin position="61"/>
        <end position="115"/>
    </location>
</feature>
<keyword evidence="3" id="KW-1185">Reference proteome</keyword>
<sequence length="115" mass="12740">MSQPQGRDQNQPTEQNATPRVPMLYISPPKTDSTGEVEAASVPASQCPVYSLLEDSQVTSNHAFNAQIPGSEEQQARSDENIPFSTTFQNENSQTTQQDYWQHDAQHSTSDIARS</sequence>
<feature type="region of interest" description="Disordered" evidence="1">
    <location>
        <begin position="1"/>
        <end position="40"/>
    </location>
</feature>
<feature type="compositionally biased region" description="Polar residues" evidence="1">
    <location>
        <begin position="1"/>
        <end position="18"/>
    </location>
</feature>
<proteinExistence type="predicted"/>
<gene>
    <name evidence="2" type="ORF">TWF481_000638</name>
</gene>
<evidence type="ECO:0000313" key="3">
    <source>
        <dbReference type="Proteomes" id="UP001370758"/>
    </source>
</evidence>
<dbReference type="AlphaFoldDB" id="A0AAV9WN63"/>
<evidence type="ECO:0000313" key="2">
    <source>
        <dbReference type="EMBL" id="KAK6511732.1"/>
    </source>
</evidence>
<organism evidence="2 3">
    <name type="scientific">Arthrobotrys musiformis</name>
    <dbReference type="NCBI Taxonomy" id="47236"/>
    <lineage>
        <taxon>Eukaryota</taxon>
        <taxon>Fungi</taxon>
        <taxon>Dikarya</taxon>
        <taxon>Ascomycota</taxon>
        <taxon>Pezizomycotina</taxon>
        <taxon>Orbiliomycetes</taxon>
        <taxon>Orbiliales</taxon>
        <taxon>Orbiliaceae</taxon>
        <taxon>Arthrobotrys</taxon>
    </lineage>
</organism>